<evidence type="ECO:0000313" key="3">
    <source>
        <dbReference type="Proteomes" id="UP000027361"/>
    </source>
</evidence>
<dbReference type="OrthoDB" id="2139939at2759"/>
<dbReference type="InterPro" id="IPR044688">
    <property type="entry name" value="SCI-1-like"/>
</dbReference>
<dbReference type="RefSeq" id="XP_013241962.1">
    <property type="nucleotide sequence ID" value="XM_013386508.1"/>
</dbReference>
<reference evidence="2 3" key="1">
    <citation type="submission" date="2014-05" db="EMBL/GenBank/DDBJ databases">
        <title>Draft genome sequence of a rare smut relative, Tilletiaria anomala UBC 951.</title>
        <authorList>
            <consortium name="DOE Joint Genome Institute"/>
            <person name="Toome M."/>
            <person name="Kuo A."/>
            <person name="Henrissat B."/>
            <person name="Lipzen A."/>
            <person name="Tritt A."/>
            <person name="Yoshinaga Y."/>
            <person name="Zane M."/>
            <person name="Barry K."/>
            <person name="Grigoriev I.V."/>
            <person name="Spatafora J.W."/>
            <person name="Aimea M.C."/>
        </authorList>
    </citation>
    <scope>NUCLEOTIDE SEQUENCE [LARGE SCALE GENOMIC DNA]</scope>
    <source>
        <strain evidence="2 3">UBC 951</strain>
    </source>
</reference>
<gene>
    <name evidence="2" type="ORF">K437DRAFT_257960</name>
</gene>
<dbReference type="STRING" id="1037660.A0A066VL15"/>
<feature type="compositionally biased region" description="Basic and acidic residues" evidence="1">
    <location>
        <begin position="378"/>
        <end position="390"/>
    </location>
</feature>
<comment type="caution">
    <text evidence="2">The sequence shown here is derived from an EMBL/GenBank/DDBJ whole genome shotgun (WGS) entry which is preliminary data.</text>
</comment>
<dbReference type="HOGENOM" id="CLU_061245_1_0_1"/>
<feature type="compositionally biased region" description="Basic and acidic residues" evidence="1">
    <location>
        <begin position="159"/>
        <end position="173"/>
    </location>
</feature>
<dbReference type="PANTHER" id="PTHR34117:SF1">
    <property type="entry name" value="STYLE CELL-CYCLE INHIBITOR 1"/>
    <property type="match status" value="1"/>
</dbReference>
<proteinExistence type="predicted"/>
<name>A0A066VL15_TILAU</name>
<feature type="region of interest" description="Disordered" evidence="1">
    <location>
        <begin position="154"/>
        <end position="390"/>
    </location>
</feature>
<organism evidence="2 3">
    <name type="scientific">Tilletiaria anomala (strain ATCC 24038 / CBS 436.72 / UBC 951)</name>
    <dbReference type="NCBI Taxonomy" id="1037660"/>
    <lineage>
        <taxon>Eukaryota</taxon>
        <taxon>Fungi</taxon>
        <taxon>Dikarya</taxon>
        <taxon>Basidiomycota</taxon>
        <taxon>Ustilaginomycotina</taxon>
        <taxon>Exobasidiomycetes</taxon>
        <taxon>Georgefischeriales</taxon>
        <taxon>Tilletiariaceae</taxon>
        <taxon>Tilletiaria</taxon>
    </lineage>
</organism>
<protein>
    <submittedName>
        <fullName evidence="2">Uncharacterized protein</fullName>
    </submittedName>
</protein>
<dbReference type="InParanoid" id="A0A066VL15"/>
<dbReference type="Proteomes" id="UP000027361">
    <property type="component" value="Unassembled WGS sequence"/>
</dbReference>
<feature type="compositionally biased region" description="Basic and acidic residues" evidence="1">
    <location>
        <begin position="255"/>
        <end position="286"/>
    </location>
</feature>
<feature type="compositionally biased region" description="Basic and acidic residues" evidence="1">
    <location>
        <begin position="297"/>
        <end position="332"/>
    </location>
</feature>
<dbReference type="EMBL" id="JMSN01000072">
    <property type="protein sequence ID" value="KDN42181.1"/>
    <property type="molecule type" value="Genomic_DNA"/>
</dbReference>
<evidence type="ECO:0000313" key="2">
    <source>
        <dbReference type="EMBL" id="KDN42181.1"/>
    </source>
</evidence>
<feature type="region of interest" description="Disordered" evidence="1">
    <location>
        <begin position="1"/>
        <end position="72"/>
    </location>
</feature>
<dbReference type="PANTHER" id="PTHR34117">
    <property type="entry name" value="STYLE CELL-CYCLE INHIBITOR 1"/>
    <property type="match status" value="1"/>
</dbReference>
<feature type="compositionally biased region" description="Low complexity" evidence="1">
    <location>
        <begin position="234"/>
        <end position="254"/>
    </location>
</feature>
<evidence type="ECO:0000256" key="1">
    <source>
        <dbReference type="SAM" id="MobiDB-lite"/>
    </source>
</evidence>
<keyword evidence="3" id="KW-1185">Reference proteome</keyword>
<dbReference type="GeneID" id="25264830"/>
<sequence length="425" mass="46419">MATWENVSGADMDRPQHSADPAAPFCVPESRRRGRKRSRRSASPSGGGERSEDDSEDAYGPGPAAVHSKLAQFGAQPLSEDDFYNKAAEFKAWLRESRRKYIDEISSMEARRYFSKFADKFNNGQLPDAYYTGAIRSAAGPSSSQTRHKWAFASGPKLSHAEQAKIESVRDTVDTLTNATSRGAKEARALERRTGKGQRMIERHGEGSHRERNGSGANAGAKDAGWGARECGTSALGGPSSASASAGRAAAGGRPAHDLQFERELESERRQRERQAERRRERRDVREEVDELAPRATGRDALTERRREKAAAHREFANRKDADDGLDVRDDVLMGGGGPDEFASALAARERAGERRHGAGERRHGAANTTEGGGGGSSKDRWREEKLHERREKLSAMKQKEADTMAMFKAMAAQRFGGGGTSSAS</sequence>
<dbReference type="AlphaFoldDB" id="A0A066VL15"/>
<feature type="compositionally biased region" description="Basic and acidic residues" evidence="1">
    <location>
        <begin position="183"/>
        <end position="213"/>
    </location>
</feature>
<feature type="compositionally biased region" description="Basic and acidic residues" evidence="1">
    <location>
        <begin position="348"/>
        <end position="364"/>
    </location>
</feature>
<accession>A0A066VL15</accession>